<dbReference type="InterPro" id="IPR031493">
    <property type="entry name" value="Zinc_ribbon_15"/>
</dbReference>
<comment type="caution">
    <text evidence="2">The sequence shown here is derived from an EMBL/GenBank/DDBJ whole genome shotgun (WGS) entry which is preliminary data.</text>
</comment>
<reference evidence="2 3" key="1">
    <citation type="submission" date="2018-08" db="EMBL/GenBank/DDBJ databases">
        <title>Draft genome sequence of Psychrilyobacter sp. strain SD5 isolated from Black Sea water.</title>
        <authorList>
            <person name="Yadav S."/>
            <person name="Villanueva L."/>
            <person name="Damste J.S.S."/>
        </authorList>
    </citation>
    <scope>NUCLEOTIDE SEQUENCE [LARGE SCALE GENOMIC DNA]</scope>
    <source>
        <strain evidence="2 3">SD5</strain>
    </source>
</reference>
<dbReference type="Pfam" id="PF17032">
    <property type="entry name" value="Zn_ribbon_15"/>
    <property type="match status" value="1"/>
</dbReference>
<dbReference type="EMBL" id="QUAJ01000017">
    <property type="protein sequence ID" value="REI40683.1"/>
    <property type="molecule type" value="Genomic_DNA"/>
</dbReference>
<accession>A0ABX9KGC4</accession>
<feature type="domain" description="Zinc-ribbon 15" evidence="1">
    <location>
        <begin position="22"/>
        <end position="114"/>
    </location>
</feature>
<name>A0ABX9KGC4_9FUSO</name>
<evidence type="ECO:0000259" key="1">
    <source>
        <dbReference type="Pfam" id="PF17032"/>
    </source>
</evidence>
<sequence length="117" mass="13570">MFFIGVFGIGQKRKVLKEVKFKCTGCMGEKAVLIQQSKSFDLFFIPVYHWDKVYLINCLSCGSLYKVKKEKITQIIENSKVEYDDIEDIIYEQVSCPKCGTRIDKSFKYCPKCGKKL</sequence>
<dbReference type="RefSeq" id="WP_114642782.1">
    <property type="nucleotide sequence ID" value="NZ_JAACIO010000025.1"/>
</dbReference>
<evidence type="ECO:0000313" key="3">
    <source>
        <dbReference type="Proteomes" id="UP000263486"/>
    </source>
</evidence>
<dbReference type="PANTHER" id="PTHR36718">
    <property type="entry name" value="OS05G0435400 PROTEIN"/>
    <property type="match status" value="1"/>
</dbReference>
<protein>
    <submittedName>
        <fullName evidence="2">Zinc-ribbon domain-containing protein</fullName>
    </submittedName>
</protein>
<keyword evidence="3" id="KW-1185">Reference proteome</keyword>
<dbReference type="PANTHER" id="PTHR36718:SF1">
    <property type="entry name" value="DOUBLE ZINC RIBBON PROTEIN MJ0416"/>
    <property type="match status" value="1"/>
</dbReference>
<dbReference type="Proteomes" id="UP000263486">
    <property type="component" value="Unassembled WGS sequence"/>
</dbReference>
<gene>
    <name evidence="2" type="ORF">DYH56_10290</name>
</gene>
<evidence type="ECO:0000313" key="2">
    <source>
        <dbReference type="EMBL" id="REI40683.1"/>
    </source>
</evidence>
<dbReference type="InterPro" id="IPR053281">
    <property type="entry name" value="Double_zinc_ribbon"/>
</dbReference>
<organism evidence="2 3">
    <name type="scientific">Psychrilyobacter piezotolerans</name>
    <dbReference type="NCBI Taxonomy" id="2293438"/>
    <lineage>
        <taxon>Bacteria</taxon>
        <taxon>Fusobacteriati</taxon>
        <taxon>Fusobacteriota</taxon>
        <taxon>Fusobacteriia</taxon>
        <taxon>Fusobacteriales</taxon>
        <taxon>Fusobacteriaceae</taxon>
        <taxon>Psychrilyobacter</taxon>
    </lineage>
</organism>
<proteinExistence type="predicted"/>